<keyword evidence="3" id="KW-1185">Reference proteome</keyword>
<reference evidence="2 3" key="1">
    <citation type="journal article" date="2023" name="Hortic Res">
        <title>Pangenome of water caltrop reveals structural variations and asymmetric subgenome divergence after allopolyploidization.</title>
        <authorList>
            <person name="Zhang X."/>
            <person name="Chen Y."/>
            <person name="Wang L."/>
            <person name="Yuan Y."/>
            <person name="Fang M."/>
            <person name="Shi L."/>
            <person name="Lu R."/>
            <person name="Comes H.P."/>
            <person name="Ma Y."/>
            <person name="Chen Y."/>
            <person name="Huang G."/>
            <person name="Zhou Y."/>
            <person name="Zheng Z."/>
            <person name="Qiu Y."/>
        </authorList>
    </citation>
    <scope>NUCLEOTIDE SEQUENCE [LARGE SCALE GENOMIC DNA]</scope>
    <source>
        <strain evidence="2">F231</strain>
    </source>
</reference>
<name>A0AAN7KFA7_TRANT</name>
<dbReference type="PANTHER" id="PTHR35468">
    <property type="entry name" value="MYOSIN-LIKE PROTEIN"/>
    <property type="match status" value="1"/>
</dbReference>
<comment type="caution">
    <text evidence="2">The sequence shown here is derived from an EMBL/GenBank/DDBJ whole genome shotgun (WGS) entry which is preliminary data.</text>
</comment>
<evidence type="ECO:0000313" key="3">
    <source>
        <dbReference type="Proteomes" id="UP001346149"/>
    </source>
</evidence>
<feature type="compositionally biased region" description="Basic and acidic residues" evidence="1">
    <location>
        <begin position="78"/>
        <end position="87"/>
    </location>
</feature>
<dbReference type="Proteomes" id="UP001346149">
    <property type="component" value="Unassembled WGS sequence"/>
</dbReference>
<feature type="region of interest" description="Disordered" evidence="1">
    <location>
        <begin position="78"/>
        <end position="111"/>
    </location>
</feature>
<dbReference type="AlphaFoldDB" id="A0AAN7KFA7"/>
<dbReference type="EMBL" id="JAXQNO010000024">
    <property type="protein sequence ID" value="KAK4762637.1"/>
    <property type="molecule type" value="Genomic_DNA"/>
</dbReference>
<evidence type="ECO:0000256" key="1">
    <source>
        <dbReference type="SAM" id="MobiDB-lite"/>
    </source>
</evidence>
<evidence type="ECO:0000313" key="2">
    <source>
        <dbReference type="EMBL" id="KAK4762637.1"/>
    </source>
</evidence>
<organism evidence="2 3">
    <name type="scientific">Trapa natans</name>
    <name type="common">Water chestnut</name>
    <dbReference type="NCBI Taxonomy" id="22666"/>
    <lineage>
        <taxon>Eukaryota</taxon>
        <taxon>Viridiplantae</taxon>
        <taxon>Streptophyta</taxon>
        <taxon>Embryophyta</taxon>
        <taxon>Tracheophyta</taxon>
        <taxon>Spermatophyta</taxon>
        <taxon>Magnoliopsida</taxon>
        <taxon>eudicotyledons</taxon>
        <taxon>Gunneridae</taxon>
        <taxon>Pentapetalae</taxon>
        <taxon>rosids</taxon>
        <taxon>malvids</taxon>
        <taxon>Myrtales</taxon>
        <taxon>Lythraceae</taxon>
        <taxon>Trapa</taxon>
    </lineage>
</organism>
<sequence length="145" mass="16315">MTATRRALGTRRQKWYISLPANPRVLNLLGRYARRRNLAPQGAAAVAGRPCSCDSRRDLAENVTRFEAMFDRKRAFSKGGDVKRDRGGPVSVVPFGNCSGKGAGPASSPEDERWRFQAEVLRAEWNLLRMEKEIAVRKLDRSRPT</sequence>
<accession>A0AAN7KFA7</accession>
<proteinExistence type="predicted"/>
<dbReference type="PANTHER" id="PTHR35468:SF1">
    <property type="entry name" value="MYOSIN-LIKE PROTEIN"/>
    <property type="match status" value="1"/>
</dbReference>
<gene>
    <name evidence="2" type="ORF">SAY86_008405</name>
</gene>
<protein>
    <submittedName>
        <fullName evidence="2">Uncharacterized protein</fullName>
    </submittedName>
</protein>